<dbReference type="Proteomes" id="UP001140234">
    <property type="component" value="Unassembled WGS sequence"/>
</dbReference>
<comment type="caution">
    <text evidence="1">The sequence shown here is derived from an EMBL/GenBank/DDBJ whole genome shotgun (WGS) entry which is preliminary data.</text>
</comment>
<keyword evidence="2" id="KW-1185">Reference proteome</keyword>
<feature type="non-terminal residue" evidence="1">
    <location>
        <position position="1"/>
    </location>
</feature>
<organism evidence="1 2">
    <name type="scientific">Coemansia nantahalensis</name>
    <dbReference type="NCBI Taxonomy" id="2789366"/>
    <lineage>
        <taxon>Eukaryota</taxon>
        <taxon>Fungi</taxon>
        <taxon>Fungi incertae sedis</taxon>
        <taxon>Zoopagomycota</taxon>
        <taxon>Kickxellomycotina</taxon>
        <taxon>Kickxellomycetes</taxon>
        <taxon>Kickxellales</taxon>
        <taxon>Kickxellaceae</taxon>
        <taxon>Coemansia</taxon>
    </lineage>
</organism>
<proteinExistence type="predicted"/>
<evidence type="ECO:0000313" key="1">
    <source>
        <dbReference type="EMBL" id="KAJ2772110.1"/>
    </source>
</evidence>
<evidence type="ECO:0000313" key="2">
    <source>
        <dbReference type="Proteomes" id="UP001140234"/>
    </source>
</evidence>
<dbReference type="EMBL" id="JANBUJ010000423">
    <property type="protein sequence ID" value="KAJ2772110.1"/>
    <property type="molecule type" value="Genomic_DNA"/>
</dbReference>
<gene>
    <name evidence="1" type="ORF">IWQ57_001904</name>
</gene>
<name>A0ACC1K2H9_9FUNG</name>
<sequence length="452" mass="49631">SRTEHQSSQSRTEHQSSQSQTSQKTTQSGTSQTASQKKSQKTTQSRTSQQRSEYRTLHLRSAHRAQPTAVSRMAPSDVQEVPAFPRVYSGLRQMDGGDPSLLRAGVYKRFLLRDRLGETFFISKAHAFLYDATDSDQASARHFFLASSYLLTINGPAPEDTVESSSAESSGSSDDSESSEASESSEEADTSESADDWAPQVISMLRWEDAPRHSQAPSIDRLLPYYPEGGDSRRGEHGWRGEWPARDSGRDSDGPSREDRAAPQLRPEAYYRAAAANERELDAVRADLEGASVIPEVLPATFAPEFAVGVRFGGVRVDMGQLLSAAEVRDEPAVEFDAAPGQLFAVAIVDPDAPSVSRHELRSYRHYLLGNLGARSFDTLTPFEPPRPPPGPAHRYVAIVFRQHAHIDFGPEDVPRDRARFDPAKWARELNMSPVAATYFAVKSSSPAAAAP</sequence>
<reference evidence="1" key="1">
    <citation type="submission" date="2022-07" db="EMBL/GenBank/DDBJ databases">
        <title>Phylogenomic reconstructions and comparative analyses of Kickxellomycotina fungi.</title>
        <authorList>
            <person name="Reynolds N.K."/>
            <person name="Stajich J.E."/>
            <person name="Barry K."/>
            <person name="Grigoriev I.V."/>
            <person name="Crous P."/>
            <person name="Smith M.E."/>
        </authorList>
    </citation>
    <scope>NUCLEOTIDE SEQUENCE</scope>
    <source>
        <strain evidence="1">CBS 109366</strain>
    </source>
</reference>
<accession>A0ACC1K2H9</accession>
<protein>
    <submittedName>
        <fullName evidence="1">Uncharacterized protein</fullName>
    </submittedName>
</protein>